<reference evidence="5" key="1">
    <citation type="submission" date="2016-10" db="EMBL/GenBank/DDBJ databases">
        <authorList>
            <person name="Varghese N."/>
            <person name="Submissions S."/>
        </authorList>
    </citation>
    <scope>NUCLEOTIDE SEQUENCE [LARGE SCALE GENOMIC DNA]</scope>
    <source>
        <strain evidence="5">DSM 17038</strain>
    </source>
</reference>
<evidence type="ECO:0000313" key="4">
    <source>
        <dbReference type="EMBL" id="SFG55841.1"/>
    </source>
</evidence>
<feature type="transmembrane region" description="Helical" evidence="2">
    <location>
        <begin position="59"/>
        <end position="81"/>
    </location>
</feature>
<proteinExistence type="predicted"/>
<dbReference type="InterPro" id="IPR036465">
    <property type="entry name" value="vWFA_dom_sf"/>
</dbReference>
<dbReference type="Pfam" id="PF13519">
    <property type="entry name" value="VWA_2"/>
    <property type="match status" value="1"/>
</dbReference>
<feature type="transmembrane region" description="Helical" evidence="2">
    <location>
        <begin position="591"/>
        <end position="610"/>
    </location>
</feature>
<keyword evidence="2" id="KW-1133">Transmembrane helix</keyword>
<dbReference type="SUPFAM" id="SSF53300">
    <property type="entry name" value="vWA-like"/>
    <property type="match status" value="1"/>
</dbReference>
<feature type="transmembrane region" description="Helical" evidence="2">
    <location>
        <begin position="6"/>
        <end position="24"/>
    </location>
</feature>
<gene>
    <name evidence="4" type="ORF">SAMN05660649_01985</name>
</gene>
<dbReference type="PANTHER" id="PTHR37464">
    <property type="entry name" value="BLL2463 PROTEIN"/>
    <property type="match status" value="1"/>
</dbReference>
<keyword evidence="2" id="KW-0812">Transmembrane</keyword>
<dbReference type="Pfam" id="PF07584">
    <property type="entry name" value="BatA"/>
    <property type="match status" value="1"/>
</dbReference>
<dbReference type="EMBL" id="FOOX01000006">
    <property type="protein sequence ID" value="SFG55841.1"/>
    <property type="molecule type" value="Genomic_DNA"/>
</dbReference>
<dbReference type="InterPro" id="IPR002035">
    <property type="entry name" value="VWF_A"/>
</dbReference>
<evidence type="ECO:0000256" key="2">
    <source>
        <dbReference type="SAM" id="Phobius"/>
    </source>
</evidence>
<dbReference type="CDD" id="cd00198">
    <property type="entry name" value="vWFA"/>
    <property type="match status" value="1"/>
</dbReference>
<evidence type="ECO:0000256" key="1">
    <source>
        <dbReference type="SAM" id="MobiDB-lite"/>
    </source>
</evidence>
<keyword evidence="5" id="KW-1185">Reference proteome</keyword>
<accession>A0A1I2T0U1</accession>
<dbReference type="PANTHER" id="PTHR37464:SF1">
    <property type="entry name" value="BLL2463 PROTEIN"/>
    <property type="match status" value="1"/>
</dbReference>
<dbReference type="AlphaFoldDB" id="A0A1I2T0U1"/>
<dbReference type="OrthoDB" id="9780136at2"/>
<dbReference type="SMART" id="SM00327">
    <property type="entry name" value="VWA"/>
    <property type="match status" value="1"/>
</dbReference>
<sequence>MFFSNAGLWWLALTVPAILALYILRPRRKQVQVPSTLLWRTAAADLEASKPWQRLQSRLLLWLQLLAALLLALAAMGPVWLAQASSRDTIVLLDTSASMRAREGDGTRFDLARQEVEALAAGLRGDSTITVIAFDRQSRVVVKDVADSREVSRALQSISPSAAEGDAGQAVTLAQALARQHDKPQLVLVSDGGVNLPAGAASTFDFIPVGKGDANIAIGSINLRAAGNGQAAQVTVVNCGAQEASGVVSLMTGNYPAGSRKFKLPPGQVQYLLWSDLPAGVSVSAELKPDRPEMDLLEMDNSAWAVSEQKTKRKILLVTGGNIFLEHALGLVPDSEVYMADASRYRLLLGGEYPYDLTVLDGLSSPLPPGAALLLDPPAGEPVPGLVVGASSGQVELSAAQGSPLVKYVDLAGVNTGDARTLQTGSEWQPDIKSGNDNLFVHGEAEGRRLAFWSVNLHRSDLPLRPAFPVLLQNTIDWLVPPSLGVSGPVRPGDEVGIVSPFLATSIVVKAQSGTAEDIAPPFPPSPWVPGEPGLYRVIAYREGGSSIHEIAVNGYSSMESELKVNDPRQTAGSTESGEKQSEQARRPLPLMKLLALAALLLIMVEWGVASRGR</sequence>
<dbReference type="InterPro" id="IPR024163">
    <property type="entry name" value="Aerotolerance_reg_N"/>
</dbReference>
<dbReference type="Proteomes" id="UP000199337">
    <property type="component" value="Unassembled WGS sequence"/>
</dbReference>
<organism evidence="4 5">
    <name type="scientific">Desulfotruncus arcticus DSM 17038</name>
    <dbReference type="NCBI Taxonomy" id="1121424"/>
    <lineage>
        <taxon>Bacteria</taxon>
        <taxon>Bacillati</taxon>
        <taxon>Bacillota</taxon>
        <taxon>Clostridia</taxon>
        <taxon>Eubacteriales</taxon>
        <taxon>Desulfallaceae</taxon>
        <taxon>Desulfotruncus</taxon>
    </lineage>
</organism>
<evidence type="ECO:0000313" key="5">
    <source>
        <dbReference type="Proteomes" id="UP000199337"/>
    </source>
</evidence>
<protein>
    <submittedName>
        <fullName evidence="4">Aerotolerance regulator N-terminal</fullName>
    </submittedName>
</protein>
<feature type="region of interest" description="Disordered" evidence="1">
    <location>
        <begin position="562"/>
        <end position="585"/>
    </location>
</feature>
<name>A0A1I2T0U1_9FIRM</name>
<evidence type="ECO:0000259" key="3">
    <source>
        <dbReference type="SMART" id="SM00327"/>
    </source>
</evidence>
<feature type="domain" description="VWFA" evidence="3">
    <location>
        <begin position="86"/>
        <end position="270"/>
    </location>
</feature>
<keyword evidence="2" id="KW-0472">Membrane</keyword>
<dbReference type="STRING" id="341036.SAMN05660649_01985"/>
<dbReference type="Gene3D" id="3.40.50.410">
    <property type="entry name" value="von Willebrand factor, type A domain"/>
    <property type="match status" value="1"/>
</dbReference>
<dbReference type="RefSeq" id="WP_092471172.1">
    <property type="nucleotide sequence ID" value="NZ_FOOX01000006.1"/>
</dbReference>